<organism evidence="1 2">
    <name type="scientific">Liquidambar formosana</name>
    <name type="common">Formosan gum</name>
    <dbReference type="NCBI Taxonomy" id="63359"/>
    <lineage>
        <taxon>Eukaryota</taxon>
        <taxon>Viridiplantae</taxon>
        <taxon>Streptophyta</taxon>
        <taxon>Embryophyta</taxon>
        <taxon>Tracheophyta</taxon>
        <taxon>Spermatophyta</taxon>
        <taxon>Magnoliopsida</taxon>
        <taxon>eudicotyledons</taxon>
        <taxon>Gunneridae</taxon>
        <taxon>Pentapetalae</taxon>
        <taxon>Saxifragales</taxon>
        <taxon>Altingiaceae</taxon>
        <taxon>Liquidambar</taxon>
    </lineage>
</organism>
<keyword evidence="2" id="KW-1185">Reference proteome</keyword>
<dbReference type="EMBL" id="JBBPBK010000170">
    <property type="protein sequence ID" value="KAK9266360.1"/>
    <property type="molecule type" value="Genomic_DNA"/>
</dbReference>
<accession>A0AAP0N763</accession>
<sequence length="190" mass="22130">MVHDHGTLEFELNFEKSYIATSVGAAILTSFYHLGYHFDQTLNIKKTLKKNCFIPHDQYSFKKGQEKKEGTVEETNSCNDTTIIQLPRLRQLELDDLPNLKSIYKGVMVCDSLRTIKVFDCPNLKRLPLSKGNEQPAPAALKQIRGNLEWWRSLRWDHPDDVTFFHQFLESDFNLEDFIDKVDTARHDIL</sequence>
<proteinExistence type="predicted"/>
<dbReference type="Gene3D" id="3.80.10.10">
    <property type="entry name" value="Ribonuclease Inhibitor"/>
    <property type="match status" value="1"/>
</dbReference>
<comment type="caution">
    <text evidence="1">The sequence shown here is derived from an EMBL/GenBank/DDBJ whole genome shotgun (WGS) entry which is preliminary data.</text>
</comment>
<protein>
    <submittedName>
        <fullName evidence="1">Uncharacterized protein</fullName>
    </submittedName>
</protein>
<reference evidence="1 2" key="1">
    <citation type="journal article" date="2024" name="Plant J.">
        <title>Genome sequences and population genomics reveal climatic adaptation and genomic divergence between two closely related sweetgum species.</title>
        <authorList>
            <person name="Xu W.Q."/>
            <person name="Ren C.Q."/>
            <person name="Zhang X.Y."/>
            <person name="Comes H.P."/>
            <person name="Liu X.H."/>
            <person name="Li Y.G."/>
            <person name="Kettle C.J."/>
            <person name="Jalonen R."/>
            <person name="Gaisberger H."/>
            <person name="Ma Y.Z."/>
            <person name="Qiu Y.X."/>
        </authorList>
    </citation>
    <scope>NUCLEOTIDE SEQUENCE [LARGE SCALE GENOMIC DNA]</scope>
    <source>
        <strain evidence="1">Hangzhou</strain>
    </source>
</reference>
<evidence type="ECO:0000313" key="1">
    <source>
        <dbReference type="EMBL" id="KAK9266360.1"/>
    </source>
</evidence>
<dbReference type="AlphaFoldDB" id="A0AAP0N763"/>
<dbReference type="Proteomes" id="UP001415857">
    <property type="component" value="Unassembled WGS sequence"/>
</dbReference>
<name>A0AAP0N763_LIQFO</name>
<evidence type="ECO:0000313" key="2">
    <source>
        <dbReference type="Proteomes" id="UP001415857"/>
    </source>
</evidence>
<dbReference type="InterPro" id="IPR032675">
    <property type="entry name" value="LRR_dom_sf"/>
</dbReference>
<gene>
    <name evidence="1" type="ORF">L1049_012631</name>
</gene>